<gene>
    <name evidence="3" type="ORF">HNR25_002245</name>
</gene>
<feature type="transmembrane region" description="Helical" evidence="2">
    <location>
        <begin position="53"/>
        <end position="74"/>
    </location>
</feature>
<protein>
    <submittedName>
        <fullName evidence="3">Uncharacterized protein</fullName>
    </submittedName>
</protein>
<dbReference type="AlphaFoldDB" id="A0A841E7P3"/>
<keyword evidence="2" id="KW-0812">Transmembrane</keyword>
<sequence>MAIQGALPVEFGTVFPHGAYALGVEQITDFETKRPVVETPGIFTGWLWRFLRALVLLPLQFPVSVAVVACSVAAYVLIGWVGVAVLWTVADLGLLAWWRRRPGSFKAHVALRALATWRRFWIYRRHWQPVLVVSGLAESYLEASTCPRSGASPARPGRTGCGGSWTRSAWIPSPTRSGHRRRVGGAGSRRAEAFGRLRRP</sequence>
<name>A0A841E7P3_9ACTN</name>
<organism evidence="3 4">
    <name type="scientific">Streptomonospora salina</name>
    <dbReference type="NCBI Taxonomy" id="104205"/>
    <lineage>
        <taxon>Bacteria</taxon>
        <taxon>Bacillati</taxon>
        <taxon>Actinomycetota</taxon>
        <taxon>Actinomycetes</taxon>
        <taxon>Streptosporangiales</taxon>
        <taxon>Nocardiopsidaceae</taxon>
        <taxon>Streptomonospora</taxon>
    </lineage>
</organism>
<evidence type="ECO:0000313" key="4">
    <source>
        <dbReference type="Proteomes" id="UP000578077"/>
    </source>
</evidence>
<feature type="region of interest" description="Disordered" evidence="1">
    <location>
        <begin position="146"/>
        <end position="200"/>
    </location>
</feature>
<accession>A0A841E7P3</accession>
<dbReference type="Proteomes" id="UP000578077">
    <property type="component" value="Unassembled WGS sequence"/>
</dbReference>
<evidence type="ECO:0000256" key="2">
    <source>
        <dbReference type="SAM" id="Phobius"/>
    </source>
</evidence>
<keyword evidence="2" id="KW-1133">Transmembrane helix</keyword>
<comment type="caution">
    <text evidence="3">The sequence shown here is derived from an EMBL/GenBank/DDBJ whole genome shotgun (WGS) entry which is preliminary data.</text>
</comment>
<keyword evidence="4" id="KW-1185">Reference proteome</keyword>
<evidence type="ECO:0000256" key="1">
    <source>
        <dbReference type="SAM" id="MobiDB-lite"/>
    </source>
</evidence>
<feature type="compositionally biased region" description="Basic and acidic residues" evidence="1">
    <location>
        <begin position="189"/>
        <end position="200"/>
    </location>
</feature>
<keyword evidence="2" id="KW-0472">Membrane</keyword>
<proteinExistence type="predicted"/>
<feature type="transmembrane region" description="Helical" evidence="2">
    <location>
        <begin position="80"/>
        <end position="98"/>
    </location>
</feature>
<reference evidence="3 4" key="1">
    <citation type="submission" date="2020-08" db="EMBL/GenBank/DDBJ databases">
        <title>Sequencing the genomes of 1000 actinobacteria strains.</title>
        <authorList>
            <person name="Klenk H.-P."/>
        </authorList>
    </citation>
    <scope>NUCLEOTIDE SEQUENCE [LARGE SCALE GENOMIC DNA]</scope>
    <source>
        <strain evidence="3 4">DSM 44593</strain>
    </source>
</reference>
<dbReference type="EMBL" id="JACHLY010000001">
    <property type="protein sequence ID" value="MBB5998494.1"/>
    <property type="molecule type" value="Genomic_DNA"/>
</dbReference>
<evidence type="ECO:0000313" key="3">
    <source>
        <dbReference type="EMBL" id="MBB5998494.1"/>
    </source>
</evidence>